<evidence type="ECO:0000313" key="4">
    <source>
        <dbReference type="EMBL" id="UPM52662.1"/>
    </source>
</evidence>
<dbReference type="Pfam" id="PF01565">
    <property type="entry name" value="FAD_binding_4"/>
    <property type="match status" value="1"/>
</dbReference>
<evidence type="ECO:0000256" key="2">
    <source>
        <dbReference type="ARBA" id="ARBA00023002"/>
    </source>
</evidence>
<dbReference type="InterPro" id="IPR007173">
    <property type="entry name" value="ALO_C"/>
</dbReference>
<protein>
    <submittedName>
        <fullName evidence="4">FAD-binding protein</fullName>
    </submittedName>
</protein>
<dbReference type="InterPro" id="IPR016169">
    <property type="entry name" value="FAD-bd_PCMH_sub2"/>
</dbReference>
<dbReference type="PANTHER" id="PTHR43762">
    <property type="entry name" value="L-GULONOLACTONE OXIDASE"/>
    <property type="match status" value="1"/>
</dbReference>
<keyword evidence="2" id="KW-0560">Oxidoreductase</keyword>
<dbReference type="PANTHER" id="PTHR43762:SF1">
    <property type="entry name" value="D-ARABINONO-1,4-LACTONE OXIDASE"/>
    <property type="match status" value="1"/>
</dbReference>
<accession>A0ABY4JFP5</accession>
<dbReference type="RefSeq" id="WP_248266024.1">
    <property type="nucleotide sequence ID" value="NZ_CP096034.1"/>
</dbReference>
<dbReference type="Gene3D" id="3.30.465.10">
    <property type="match status" value="1"/>
</dbReference>
<evidence type="ECO:0000259" key="3">
    <source>
        <dbReference type="PROSITE" id="PS51387"/>
    </source>
</evidence>
<keyword evidence="1" id="KW-0285">Flavoprotein</keyword>
<dbReference type="InterPro" id="IPR016166">
    <property type="entry name" value="FAD-bd_PCMH"/>
</dbReference>
<dbReference type="Proteomes" id="UP000830639">
    <property type="component" value="Chromosome"/>
</dbReference>
<organism evidence="4 5">
    <name type="scientific">Gottfriedia acidiceleris</name>
    <dbReference type="NCBI Taxonomy" id="371036"/>
    <lineage>
        <taxon>Bacteria</taxon>
        <taxon>Bacillati</taxon>
        <taxon>Bacillota</taxon>
        <taxon>Bacilli</taxon>
        <taxon>Bacillales</taxon>
        <taxon>Bacillaceae</taxon>
        <taxon>Gottfriedia</taxon>
    </lineage>
</organism>
<evidence type="ECO:0000313" key="5">
    <source>
        <dbReference type="Proteomes" id="UP000830639"/>
    </source>
</evidence>
<gene>
    <name evidence="4" type="ORF">MY490_12550</name>
</gene>
<dbReference type="InterPro" id="IPR036318">
    <property type="entry name" value="FAD-bd_PCMH-like_sf"/>
</dbReference>
<feature type="domain" description="FAD-binding PCMH-type" evidence="3">
    <location>
        <begin position="16"/>
        <end position="186"/>
    </location>
</feature>
<proteinExistence type="predicted"/>
<dbReference type="Gene3D" id="3.30.43.10">
    <property type="entry name" value="Uridine Diphospho-n-acetylenolpyruvylglucosamine Reductase, domain 2"/>
    <property type="match status" value="1"/>
</dbReference>
<dbReference type="PIRSF" id="PIRSF000136">
    <property type="entry name" value="LGO_GLO"/>
    <property type="match status" value="1"/>
</dbReference>
<keyword evidence="5" id="KW-1185">Reference proteome</keyword>
<sequence>MLPMKSMLWKNWSGSVKFKPNQVLYPSSIEEIVNHVKKANSEKKKIRVVGSSHSFTPLISTNDYLMSLDNLNGIISINKQEQIAEVWAGTKLEQLGNELYELGYSQENLGDINVQSIAGAFLTGTHGTGINHGILSTQIEEMTVVLPSGDLLDCSKTKNTDIYRAIGVSLGLLGIVVKFKIRIKPAKTYRYESKKILIDEVYSNLLNLKKENEHFEFYLFPYSDYVQVKVMNETRTKKHSFKFEKWKVATIENNAFWLLSEFSRNFPKSSSQISRISGSSVPNTRMVGPSHELFATTRNVKFNEMEYSIPAEYMNDATLEIQEEIKNKRFNVHFPIECRFVKGDNFLISPASMRDSAYIAIHMYKGMPHQEYFNRIEEILQSYNGRPHWGKMHSMNKEKLNHSYPSLSNFLTIRSQLDKNNIFVNAYLAKLFKFE</sequence>
<dbReference type="InterPro" id="IPR016167">
    <property type="entry name" value="FAD-bd_PCMH_sub1"/>
</dbReference>
<dbReference type="SUPFAM" id="SSF56176">
    <property type="entry name" value="FAD-binding/transporter-associated domain-like"/>
    <property type="match status" value="1"/>
</dbReference>
<dbReference type="InterPro" id="IPR006094">
    <property type="entry name" value="Oxid_FAD_bind_N"/>
</dbReference>
<reference evidence="4 5" key="1">
    <citation type="submission" date="2022-04" db="EMBL/GenBank/DDBJ databases">
        <title>Mechanism of arsenic methylation and mitigation arsenic toxicity by Bacillus sp. LH14 from an Arsenic-Contaminated Paddy Soil.</title>
        <authorList>
            <person name="Wang D."/>
        </authorList>
    </citation>
    <scope>NUCLEOTIDE SEQUENCE [LARGE SCALE GENOMIC DNA]</scope>
    <source>
        <strain evidence="4 5">LH14</strain>
    </source>
</reference>
<name>A0ABY4JFP5_9BACI</name>
<dbReference type="InterPro" id="IPR010031">
    <property type="entry name" value="FAD_lactone_oxidase-like"/>
</dbReference>
<dbReference type="Pfam" id="PF04030">
    <property type="entry name" value="ALO"/>
    <property type="match status" value="1"/>
</dbReference>
<evidence type="ECO:0000256" key="1">
    <source>
        <dbReference type="ARBA" id="ARBA00022630"/>
    </source>
</evidence>
<dbReference type="Gene3D" id="3.30.70.2520">
    <property type="match status" value="1"/>
</dbReference>
<dbReference type="PROSITE" id="PS51387">
    <property type="entry name" value="FAD_PCMH"/>
    <property type="match status" value="1"/>
</dbReference>
<dbReference type="EMBL" id="CP096034">
    <property type="protein sequence ID" value="UPM52662.1"/>
    <property type="molecule type" value="Genomic_DNA"/>
</dbReference>
<dbReference type="NCBIfam" id="TIGR01679">
    <property type="entry name" value="bact_FAD_ox"/>
    <property type="match status" value="1"/>
</dbReference>